<dbReference type="Pfam" id="PF13667">
    <property type="entry name" value="ThiC-associated"/>
    <property type="match status" value="1"/>
</dbReference>
<accession>A0A4U2ZDH5</accession>
<evidence type="ECO:0000256" key="7">
    <source>
        <dbReference type="ARBA" id="ARBA00023004"/>
    </source>
</evidence>
<keyword evidence="4 10" id="KW-0479">Metal-binding</keyword>
<feature type="binding site" evidence="10">
    <location>
        <position position="393"/>
    </location>
    <ligand>
        <name>substrate</name>
    </ligand>
</feature>
<reference evidence="12 13" key="1">
    <citation type="submission" date="2019-04" db="EMBL/GenBank/DDBJ databases">
        <title>Lysinibacillus genome sequencing.</title>
        <authorList>
            <person name="Dunlap C."/>
        </authorList>
    </citation>
    <scope>NUCLEOTIDE SEQUENCE [LARGE SCALE GENOMIC DNA]</scope>
    <source>
        <strain evidence="12 13">CCTCC AB 2010389</strain>
    </source>
</reference>
<dbReference type="RefSeq" id="WP_107897544.1">
    <property type="nucleotide sequence ID" value="NZ_PYWM01000044.1"/>
</dbReference>
<evidence type="ECO:0000256" key="6">
    <source>
        <dbReference type="ARBA" id="ARBA00022977"/>
    </source>
</evidence>
<dbReference type="InterPro" id="IPR002817">
    <property type="entry name" value="ThiC/BzaA/B"/>
</dbReference>
<comment type="catalytic activity">
    <reaction evidence="10">
        <text>5-amino-1-(5-phospho-beta-D-ribosyl)imidazole + S-adenosyl-L-methionine = 4-amino-2-methyl-5-(phosphooxymethyl)pyrimidine + CO + 5'-deoxyadenosine + formate + L-methionine + 3 H(+)</text>
        <dbReference type="Rhea" id="RHEA:24840"/>
        <dbReference type="ChEBI" id="CHEBI:15378"/>
        <dbReference type="ChEBI" id="CHEBI:15740"/>
        <dbReference type="ChEBI" id="CHEBI:17245"/>
        <dbReference type="ChEBI" id="CHEBI:17319"/>
        <dbReference type="ChEBI" id="CHEBI:57844"/>
        <dbReference type="ChEBI" id="CHEBI:58354"/>
        <dbReference type="ChEBI" id="CHEBI:59789"/>
        <dbReference type="ChEBI" id="CHEBI:137981"/>
        <dbReference type="EC" id="4.1.99.17"/>
    </reaction>
</comment>
<proteinExistence type="inferred from homology"/>
<comment type="function">
    <text evidence="1 10">Catalyzes the synthesis of the hydroxymethylpyrimidine phosphate (HMP-P) moiety of thiamine from aminoimidazole ribotide (AIR) in a radical S-adenosyl-L-methionine (SAM)-dependent reaction.</text>
</comment>
<organism evidence="12 13">
    <name type="scientific">Lysinibacillus mangiferihumi</name>
    <dbReference type="NCBI Taxonomy" id="1130819"/>
    <lineage>
        <taxon>Bacteria</taxon>
        <taxon>Bacillati</taxon>
        <taxon>Bacillota</taxon>
        <taxon>Bacilli</taxon>
        <taxon>Bacillales</taxon>
        <taxon>Bacillaceae</taxon>
        <taxon>Lysinibacillus</taxon>
    </lineage>
</organism>
<dbReference type="FunFam" id="3.20.20.540:FF:000001">
    <property type="entry name" value="Phosphomethylpyrimidine synthase"/>
    <property type="match status" value="1"/>
</dbReference>
<keyword evidence="2 10" id="KW-0004">4Fe-4S</keyword>
<dbReference type="GO" id="GO:0009228">
    <property type="term" value="P:thiamine biosynthetic process"/>
    <property type="evidence" value="ECO:0007669"/>
    <property type="project" value="UniProtKB-UniRule"/>
</dbReference>
<dbReference type="InterPro" id="IPR025747">
    <property type="entry name" value="ThiC-associated_dom"/>
</dbReference>
<dbReference type="NCBIfam" id="TIGR00190">
    <property type="entry name" value="thiC"/>
    <property type="match status" value="1"/>
</dbReference>
<evidence type="ECO:0000256" key="4">
    <source>
        <dbReference type="ARBA" id="ARBA00022723"/>
    </source>
</evidence>
<dbReference type="EC" id="4.1.99.17" evidence="10"/>
<evidence type="ECO:0000256" key="5">
    <source>
        <dbReference type="ARBA" id="ARBA00022833"/>
    </source>
</evidence>
<evidence type="ECO:0000256" key="3">
    <source>
        <dbReference type="ARBA" id="ARBA00022691"/>
    </source>
</evidence>
<dbReference type="PANTHER" id="PTHR30557">
    <property type="entry name" value="THIAMINE BIOSYNTHESIS PROTEIN THIC"/>
    <property type="match status" value="1"/>
</dbReference>
<dbReference type="HAMAP" id="MF_00089">
    <property type="entry name" value="ThiC"/>
    <property type="match status" value="1"/>
</dbReference>
<evidence type="ECO:0000256" key="8">
    <source>
        <dbReference type="ARBA" id="ARBA00023014"/>
    </source>
</evidence>
<evidence type="ECO:0000256" key="9">
    <source>
        <dbReference type="ARBA" id="ARBA00023239"/>
    </source>
</evidence>
<feature type="binding site" evidence="10">
    <location>
        <position position="257"/>
    </location>
    <ligand>
        <name>substrate</name>
    </ligand>
</feature>
<dbReference type="NCBIfam" id="NF006763">
    <property type="entry name" value="PRK09284.1"/>
    <property type="match status" value="1"/>
</dbReference>
<evidence type="ECO:0000256" key="2">
    <source>
        <dbReference type="ARBA" id="ARBA00022485"/>
    </source>
</evidence>
<comment type="caution">
    <text evidence="12">The sequence shown here is derived from an EMBL/GenBank/DDBJ whole genome shotgun (WGS) entry which is preliminary data.</text>
</comment>
<keyword evidence="8 10" id="KW-0411">Iron-sulfur</keyword>
<feature type="binding site" evidence="10">
    <location>
        <begin position="313"/>
        <end position="315"/>
    </location>
    <ligand>
        <name>substrate</name>
    </ligand>
</feature>
<dbReference type="GO" id="GO:0051539">
    <property type="term" value="F:4 iron, 4 sulfur cluster binding"/>
    <property type="evidence" value="ECO:0007669"/>
    <property type="project" value="UniProtKB-KW"/>
</dbReference>
<feature type="binding site" evidence="10">
    <location>
        <position position="549"/>
    </location>
    <ligand>
        <name>[4Fe-4S] cluster</name>
        <dbReference type="ChEBI" id="CHEBI:49883"/>
        <note>4Fe-4S-S-AdoMet</note>
    </ligand>
</feature>
<dbReference type="InterPro" id="IPR037509">
    <property type="entry name" value="ThiC"/>
</dbReference>
<dbReference type="PANTHER" id="PTHR30557:SF1">
    <property type="entry name" value="PHOSPHOMETHYLPYRIMIDINE SYNTHASE, CHLOROPLASTIC"/>
    <property type="match status" value="1"/>
</dbReference>
<dbReference type="Pfam" id="PF01964">
    <property type="entry name" value="ThiC_Rad_SAM"/>
    <property type="match status" value="1"/>
</dbReference>
<dbReference type="SFLD" id="SFLDG01114">
    <property type="entry name" value="phosphomethylpyrimidine_syntha"/>
    <property type="match status" value="1"/>
</dbReference>
<keyword evidence="7 10" id="KW-0408">Iron</keyword>
<feature type="binding site" evidence="10">
    <location>
        <position position="228"/>
    </location>
    <ligand>
        <name>substrate</name>
    </ligand>
</feature>
<evidence type="ECO:0000313" key="12">
    <source>
        <dbReference type="EMBL" id="TKI71822.1"/>
    </source>
</evidence>
<dbReference type="InterPro" id="IPR038521">
    <property type="entry name" value="ThiC/Bza_core_dom"/>
</dbReference>
<dbReference type="GO" id="GO:0070284">
    <property type="term" value="F:phosphomethylpyrimidine synthase activity"/>
    <property type="evidence" value="ECO:0007669"/>
    <property type="project" value="UniProtKB-EC"/>
</dbReference>
<dbReference type="GO" id="GO:0008270">
    <property type="term" value="F:zinc ion binding"/>
    <property type="evidence" value="ECO:0007669"/>
    <property type="project" value="UniProtKB-UniRule"/>
</dbReference>
<keyword evidence="6 10" id="KW-0784">Thiamine biosynthesis</keyword>
<dbReference type="UniPathway" id="UPA00060"/>
<comment type="similarity">
    <text evidence="10">Belongs to the ThiC family.</text>
</comment>
<sequence>MTTVSEKNITIMTSFDGSKKVYVEGTRPDILVPMREIQLSPTTGSFGEEDNAPVRVYDTSGPYTDPTYKVDITKGLPALRSAWIKERGDVEEYEGRTIKPEDNGFRKADDPRMKENVFPELSRKPLRAKKGRNVTQLHYARQGIITPEMEFVAIREHVEPEFVRAEIAAGRAIMPSNINHPEAEPMIIGRNFHVKINANIGNSAVSSSIAEEVEKMTWATRWGADNIMDLSTGKHIHTTREWIIRNAAVPVGTVPIYQALEKVNGVAEDLTWEVYRDTLIEQAEQGVDYFTIHAGVLLRYVPLTANRVTGIVSRGGSIMAQWCLFHHQENFLYTHFEEICEIMKTYDVAFSLGDGLRPGSIADANDEAQFAELDTLGELTQIAWKHDVQVMVEGPGHVPMHLIKENMDKQLEVCKEAPFYTLGPLTTDIAPGYDHITSAIGAAMIGWFGTAMLCYVTPKEHLGLPNREDVRVGVITYKIAAHAADLAKGHPGAQQRDDALSKARFEFRWRDQFNLSLDPERAVEYHDETLPAEGAKTAHFCSMCGPKFCSMRISQDIRNYAKEKDLNTTEAIHQGMKEKAQEFKNAGSRLYQ</sequence>
<feature type="binding site" evidence="10">
    <location>
        <begin position="354"/>
        <end position="357"/>
    </location>
    <ligand>
        <name>substrate</name>
    </ligand>
</feature>
<dbReference type="Gene3D" id="3.20.20.540">
    <property type="entry name" value="Radical SAM ThiC family, central domain"/>
    <property type="match status" value="1"/>
</dbReference>
<feature type="binding site" evidence="10">
    <location>
        <position position="461"/>
    </location>
    <ligand>
        <name>Zn(2+)</name>
        <dbReference type="ChEBI" id="CHEBI:29105"/>
    </ligand>
</feature>
<keyword evidence="13" id="KW-1185">Reference proteome</keyword>
<dbReference type="Gene3D" id="6.10.250.620">
    <property type="match status" value="1"/>
</dbReference>
<evidence type="ECO:0000256" key="10">
    <source>
        <dbReference type="HAMAP-Rule" id="MF_00089"/>
    </source>
</evidence>
<dbReference type="NCBIfam" id="NF009895">
    <property type="entry name" value="PRK13352.1"/>
    <property type="match status" value="1"/>
</dbReference>
<comment type="cofactor">
    <cofactor evidence="10">
        <name>[4Fe-4S] cluster</name>
        <dbReference type="ChEBI" id="CHEBI:49883"/>
    </cofactor>
    <text evidence="10">Binds 1 [4Fe-4S] cluster per subunit. The cluster is coordinated with 3 cysteines and an exchangeable S-adenosyl-L-methionine.</text>
</comment>
<feature type="domain" description="ThiC-associated" evidence="11">
    <location>
        <begin position="15"/>
        <end position="91"/>
    </location>
</feature>
<evidence type="ECO:0000313" key="13">
    <source>
        <dbReference type="Proteomes" id="UP000308744"/>
    </source>
</evidence>
<dbReference type="SFLD" id="SFLDS00113">
    <property type="entry name" value="Radical_SAM_Phosphomethylpyrim"/>
    <property type="match status" value="1"/>
</dbReference>
<keyword evidence="9 10" id="KW-0456">Lyase</keyword>
<feature type="binding site" evidence="10">
    <location>
        <position position="293"/>
    </location>
    <ligand>
        <name>substrate</name>
    </ligand>
</feature>
<evidence type="ECO:0000256" key="1">
    <source>
        <dbReference type="ARBA" id="ARBA00003175"/>
    </source>
</evidence>
<comment type="pathway">
    <text evidence="10">Cofactor biosynthesis; thiamine diphosphate biosynthesis.</text>
</comment>
<dbReference type="EMBL" id="SZPU01000014">
    <property type="protein sequence ID" value="TKI71822.1"/>
    <property type="molecule type" value="Genomic_DNA"/>
</dbReference>
<feature type="binding site" evidence="10">
    <location>
        <position position="544"/>
    </location>
    <ligand>
        <name>[4Fe-4S] cluster</name>
        <dbReference type="ChEBI" id="CHEBI:49883"/>
        <note>4Fe-4S-S-AdoMet</note>
    </ligand>
</feature>
<keyword evidence="3 10" id="KW-0949">S-adenosyl-L-methionine</keyword>
<feature type="binding site" evidence="10">
    <location>
        <position position="420"/>
    </location>
    <ligand>
        <name>substrate</name>
    </ligand>
</feature>
<feature type="binding site" evidence="10">
    <location>
        <position position="199"/>
    </location>
    <ligand>
        <name>substrate</name>
    </ligand>
</feature>
<protein>
    <recommendedName>
        <fullName evidence="10">Phosphomethylpyrimidine synthase</fullName>
        <ecNumber evidence="10">4.1.99.17</ecNumber>
    </recommendedName>
    <alternativeName>
        <fullName evidence="10">Hydroxymethylpyrimidine phosphate synthase</fullName>
        <shortName evidence="10">HMP-P synthase</shortName>
        <shortName evidence="10">HMP-phosphate synthase</shortName>
        <shortName evidence="10">HMPP synthase</shortName>
    </alternativeName>
    <alternativeName>
        <fullName evidence="10">Thiamine biosynthesis protein ThiC</fullName>
    </alternativeName>
</protein>
<feature type="binding site" evidence="10">
    <location>
        <position position="397"/>
    </location>
    <ligand>
        <name>Zn(2+)</name>
        <dbReference type="ChEBI" id="CHEBI:29105"/>
    </ligand>
</feature>
<dbReference type="SFLD" id="SFLDF00407">
    <property type="entry name" value="phosphomethylpyrimidine_syntha"/>
    <property type="match status" value="1"/>
</dbReference>
<dbReference type="GO" id="GO:0005829">
    <property type="term" value="C:cytosol"/>
    <property type="evidence" value="ECO:0007669"/>
    <property type="project" value="TreeGrafter"/>
</dbReference>
<dbReference type="AlphaFoldDB" id="A0A4U2ZDH5"/>
<evidence type="ECO:0000259" key="11">
    <source>
        <dbReference type="Pfam" id="PF13667"/>
    </source>
</evidence>
<feature type="binding site" evidence="10">
    <location>
        <position position="541"/>
    </location>
    <ligand>
        <name>[4Fe-4S] cluster</name>
        <dbReference type="ChEBI" id="CHEBI:49883"/>
        <note>4Fe-4S-S-AdoMet</note>
    </ligand>
</feature>
<keyword evidence="5 10" id="KW-0862">Zinc</keyword>
<dbReference type="GO" id="GO:0009229">
    <property type="term" value="P:thiamine diphosphate biosynthetic process"/>
    <property type="evidence" value="ECO:0007669"/>
    <property type="project" value="UniProtKB-UniRule"/>
</dbReference>
<gene>
    <name evidence="10 12" type="primary">thiC</name>
    <name evidence="12" type="ORF">FC756_04205</name>
</gene>
<dbReference type="Proteomes" id="UP000308744">
    <property type="component" value="Unassembled WGS sequence"/>
</dbReference>
<name>A0A4U2ZDH5_9BACI</name>